<dbReference type="RefSeq" id="WP_274043569.1">
    <property type="nucleotide sequence ID" value="NZ_JANCPR020000002.1"/>
</dbReference>
<comment type="caution">
    <text evidence="2">The sequence shown here is derived from an EMBL/GenBank/DDBJ whole genome shotgun (WGS) entry which is preliminary data.</text>
</comment>
<dbReference type="Proteomes" id="UP001214441">
    <property type="component" value="Unassembled WGS sequence"/>
</dbReference>
<name>A0ABT6ZPM5_9ACTN</name>
<reference evidence="2 3" key="1">
    <citation type="submission" date="2023-05" db="EMBL/GenBank/DDBJ databases">
        <title>Streptantibioticus silvisoli sp. nov., acidotolerant actinomycetes 1 from pine litter.</title>
        <authorList>
            <person name="Swiecimska M."/>
            <person name="Golinska P."/>
            <person name="Sangal V."/>
            <person name="Wachnowicz B."/>
            <person name="Goodfellow M."/>
        </authorList>
    </citation>
    <scope>NUCLEOTIDE SEQUENCE [LARGE SCALE GENOMIC DNA]</scope>
    <source>
        <strain evidence="2 3">DSM 42109</strain>
    </source>
</reference>
<accession>A0ABT6ZPM5</accession>
<dbReference type="EMBL" id="JANCPR020000002">
    <property type="protein sequence ID" value="MDJ1130812.1"/>
    <property type="molecule type" value="Genomic_DNA"/>
</dbReference>
<protein>
    <submittedName>
        <fullName evidence="2">DUF5710 domain-containing protein</fullName>
    </submittedName>
</protein>
<feature type="domain" description="DUF5710" evidence="1">
    <location>
        <begin position="39"/>
        <end position="83"/>
    </location>
</feature>
<proteinExistence type="predicted"/>
<keyword evidence="3" id="KW-1185">Reference proteome</keyword>
<organism evidence="2 3">
    <name type="scientific">Streptomyces iconiensis</name>
    <dbReference type="NCBI Taxonomy" id="1384038"/>
    <lineage>
        <taxon>Bacteria</taxon>
        <taxon>Bacillati</taxon>
        <taxon>Actinomycetota</taxon>
        <taxon>Actinomycetes</taxon>
        <taxon>Kitasatosporales</taxon>
        <taxon>Streptomycetaceae</taxon>
        <taxon>Streptomyces</taxon>
    </lineage>
</organism>
<gene>
    <name evidence="2" type="ORF">NMN56_002370</name>
</gene>
<dbReference type="Pfam" id="PF18974">
    <property type="entry name" value="DUF5710"/>
    <property type="match status" value="1"/>
</dbReference>
<evidence type="ECO:0000313" key="3">
    <source>
        <dbReference type="Proteomes" id="UP001214441"/>
    </source>
</evidence>
<evidence type="ECO:0000313" key="2">
    <source>
        <dbReference type="EMBL" id="MDJ1130812.1"/>
    </source>
</evidence>
<evidence type="ECO:0000259" key="1">
    <source>
        <dbReference type="Pfam" id="PF18974"/>
    </source>
</evidence>
<dbReference type="InterPro" id="IPR043764">
    <property type="entry name" value="DUF5710"/>
</dbReference>
<sequence length="83" mass="9635">MPDPRAHGGDLAQRQDQAADQTITDCLRSLTATTPLGLIHLDVPYEQKDEAKRLLTARWDREARRWWVDADRITREQAARWLP</sequence>